<accession>A0A073IDT0</accession>
<name>A0A073IDT0_9RHOB</name>
<feature type="region of interest" description="Disordered" evidence="1">
    <location>
        <begin position="108"/>
        <end position="131"/>
    </location>
</feature>
<sequence>MVKVSVREAVKHYQVSRPTLMKHLKSGKISANKDGQGVWEIDRSELTRVYKVRGKIEGLDQSNLATPNNPINSNENILLQVKLDAAMETIERLEADKADWKQQAQSLARLMPPDGAGEAPKRSLWARIRGS</sequence>
<evidence type="ECO:0000313" key="2">
    <source>
        <dbReference type="EMBL" id="KEJ87735.1"/>
    </source>
</evidence>
<keyword evidence="3" id="KW-1185">Reference proteome</keyword>
<dbReference type="AlphaFoldDB" id="A0A073IDT0"/>
<protein>
    <recommendedName>
        <fullName evidence="4">Helix-turn-helix domain-containing protein</fullName>
    </recommendedName>
</protein>
<comment type="caution">
    <text evidence="2">The sequence shown here is derived from an EMBL/GenBank/DDBJ whole genome shotgun (WGS) entry which is preliminary data.</text>
</comment>
<dbReference type="OrthoDB" id="7909028at2"/>
<evidence type="ECO:0008006" key="4">
    <source>
        <dbReference type="Google" id="ProtNLM"/>
    </source>
</evidence>
<evidence type="ECO:0000313" key="3">
    <source>
        <dbReference type="Proteomes" id="UP000027734"/>
    </source>
</evidence>
<evidence type="ECO:0000256" key="1">
    <source>
        <dbReference type="SAM" id="MobiDB-lite"/>
    </source>
</evidence>
<dbReference type="EMBL" id="JAMC01000024">
    <property type="protein sequence ID" value="KEJ87735.1"/>
    <property type="molecule type" value="Genomic_DNA"/>
</dbReference>
<organism evidence="2 3">
    <name type="scientific">Sulfitobacter donghicola DSW-25 = KCTC 12864 = JCM 14565</name>
    <dbReference type="NCBI Taxonomy" id="1300350"/>
    <lineage>
        <taxon>Bacteria</taxon>
        <taxon>Pseudomonadati</taxon>
        <taxon>Pseudomonadota</taxon>
        <taxon>Alphaproteobacteria</taxon>
        <taxon>Rhodobacterales</taxon>
        <taxon>Roseobacteraceae</taxon>
        <taxon>Sulfitobacter</taxon>
    </lineage>
</organism>
<gene>
    <name evidence="2" type="ORF">DSW25_05365</name>
</gene>
<dbReference type="RefSeq" id="WP_025057682.1">
    <property type="nucleotide sequence ID" value="NZ_JAMC01000024.1"/>
</dbReference>
<dbReference type="Proteomes" id="UP000027734">
    <property type="component" value="Unassembled WGS sequence"/>
</dbReference>
<proteinExistence type="predicted"/>
<reference evidence="2 3" key="1">
    <citation type="submission" date="2014-01" db="EMBL/GenBank/DDBJ databases">
        <title>Sulfitobacter donghicola JCM 14565 Genome Sequencing.</title>
        <authorList>
            <person name="Lai Q."/>
            <person name="Hong Z."/>
        </authorList>
    </citation>
    <scope>NUCLEOTIDE SEQUENCE [LARGE SCALE GENOMIC DNA]</scope>
    <source>
        <strain evidence="2 3">JCM 14565</strain>
    </source>
</reference>